<keyword evidence="5" id="KW-0472">Membrane</keyword>
<evidence type="ECO:0000313" key="8">
    <source>
        <dbReference type="EMBL" id="MCX2740899.1"/>
    </source>
</evidence>
<evidence type="ECO:0000256" key="6">
    <source>
        <dbReference type="SAM" id="MobiDB-lite"/>
    </source>
</evidence>
<dbReference type="Proteomes" id="UP001207228">
    <property type="component" value="Unassembled WGS sequence"/>
</dbReference>
<dbReference type="SMART" id="SM01049">
    <property type="entry name" value="Cache_2"/>
    <property type="match status" value="4"/>
</dbReference>
<dbReference type="InterPro" id="IPR033480">
    <property type="entry name" value="sCache_2"/>
</dbReference>
<organism evidence="8 9">
    <name type="scientific">Pontibacter anaerobius</name>
    <dbReference type="NCBI Taxonomy" id="2993940"/>
    <lineage>
        <taxon>Bacteria</taxon>
        <taxon>Pseudomonadati</taxon>
        <taxon>Bacteroidota</taxon>
        <taxon>Cytophagia</taxon>
        <taxon>Cytophagales</taxon>
        <taxon>Hymenobacteraceae</taxon>
        <taxon>Pontibacter</taxon>
    </lineage>
</organism>
<proteinExistence type="predicted"/>
<dbReference type="Pfam" id="PF08269">
    <property type="entry name" value="dCache_2"/>
    <property type="match status" value="4"/>
</dbReference>
<reference evidence="8 9" key="1">
    <citation type="submission" date="2022-11" db="EMBL/GenBank/DDBJ databases">
        <title>The characterization of three novel Bacteroidetes species and genomic analysis of their roles in tidal elemental geochemical cycles.</title>
        <authorList>
            <person name="Ma K.-J."/>
        </authorList>
    </citation>
    <scope>NUCLEOTIDE SEQUENCE [LARGE SCALE GENOMIC DNA]</scope>
    <source>
        <strain evidence="8 9">M82</strain>
    </source>
</reference>
<feature type="compositionally biased region" description="Polar residues" evidence="6">
    <location>
        <begin position="1"/>
        <end position="15"/>
    </location>
</feature>
<feature type="domain" description="Single Cache" evidence="7">
    <location>
        <begin position="165"/>
        <end position="246"/>
    </location>
</feature>
<feature type="domain" description="Single Cache" evidence="7">
    <location>
        <begin position="439"/>
        <end position="520"/>
    </location>
</feature>
<dbReference type="EMBL" id="JAPFQO010000008">
    <property type="protein sequence ID" value="MCX2740899.1"/>
    <property type="molecule type" value="Genomic_DNA"/>
</dbReference>
<dbReference type="Gene3D" id="2.60.120.10">
    <property type="entry name" value="Jelly Rolls"/>
    <property type="match status" value="1"/>
</dbReference>
<keyword evidence="4" id="KW-1133">Transmembrane helix</keyword>
<accession>A0ABT3RGZ5</accession>
<sequence>MKKNNHPSVGRQTAPDTAGVSAENTQPATAGHEYRETRELVQLVQEAADLLHVKGEAAFEDFGKAGSRWRKGESYVFVLDPEGNMLVHPDTSMVGKNQLELKDMNGKPIIRGLISAATATPNKPEGWYHYEWPVPGGLLPRWKSSYVQLVTSPSGKQYIVGSGMYNDRMEREYVVDMVSRAVTAVEQQGKDAFNLLRDPAGPFRVKDAYIFIIGMDGVEILNPAFPNLEGRDLLDMKDTQGKLLNQEMIRMVQAQGAGWMDYMWPKPGENVSTQKSAYVHKAKLQGKDVMVGCGVYLADAPKEKQPATSMTAQELVKLVNEAAVLLEQKGEGAFPEMRQQGSKWLHDEIYFFVWSLDGVRVFHGELPEGEGKDVRGLKDALGKPIGRMFLEIASAPEGQGWLHAMWPKPFEIFPTWKSCYVKRVTFPSGKQYLVGSGLYNMQLDEHLLEDVVNQAAILIKETGKDAFNLLRDKKGPFYFMDTYVFVQTPDGTELVNPAQPSLEGKNLIDLKDLQGKEVVKEEIAAAMEQGSAWLEHYWYKPGDNTPALKKTFVRKVQHNGEAYVVGSGIYIENKQGTDMNKDISKFSWDTVEKEEMSDSVSRQVINGEKATLAHFTAKKGYEIHRHSHPNEEYMLVTRGAMQYQVDDHDVEVRANEVLVLPPDKPHSIVVLEDTEFLVFFAPARQDWLKGEDQYLRK</sequence>
<feature type="region of interest" description="Disordered" evidence="6">
    <location>
        <begin position="1"/>
        <end position="33"/>
    </location>
</feature>
<evidence type="ECO:0000256" key="2">
    <source>
        <dbReference type="ARBA" id="ARBA00022475"/>
    </source>
</evidence>
<dbReference type="RefSeq" id="WP_266052962.1">
    <property type="nucleotide sequence ID" value="NZ_JAPFQO010000008.1"/>
</dbReference>
<gene>
    <name evidence="8" type="ORF">OO017_13155</name>
</gene>
<dbReference type="InterPro" id="IPR014710">
    <property type="entry name" value="RmlC-like_jellyroll"/>
</dbReference>
<comment type="subcellular location">
    <subcellularLocation>
        <location evidence="1">Cell membrane</location>
        <topology evidence="1">Multi-pass membrane protein</topology>
    </subcellularLocation>
</comment>
<name>A0ABT3RGZ5_9BACT</name>
<dbReference type="InterPro" id="IPR013096">
    <property type="entry name" value="Cupin_2"/>
</dbReference>
<dbReference type="CDD" id="cd02238">
    <property type="entry name" value="cupin_KdgF"/>
    <property type="match status" value="1"/>
</dbReference>
<feature type="domain" description="Single Cache" evidence="7">
    <location>
        <begin position="35"/>
        <end position="111"/>
    </location>
</feature>
<evidence type="ECO:0000256" key="4">
    <source>
        <dbReference type="ARBA" id="ARBA00022989"/>
    </source>
</evidence>
<dbReference type="PANTHER" id="PTHR37694">
    <property type="entry name" value="SLR8022 PROTEIN"/>
    <property type="match status" value="1"/>
</dbReference>
<dbReference type="InterPro" id="IPR011051">
    <property type="entry name" value="RmlC_Cupin_sf"/>
</dbReference>
<evidence type="ECO:0000259" key="7">
    <source>
        <dbReference type="SMART" id="SM01049"/>
    </source>
</evidence>
<keyword evidence="3" id="KW-0812">Transmembrane</keyword>
<evidence type="ECO:0000256" key="3">
    <source>
        <dbReference type="ARBA" id="ARBA00022692"/>
    </source>
</evidence>
<dbReference type="PANTHER" id="PTHR37694:SF1">
    <property type="entry name" value="SLR8022 PROTEIN"/>
    <property type="match status" value="1"/>
</dbReference>
<keyword evidence="9" id="KW-1185">Reference proteome</keyword>
<dbReference type="Pfam" id="PF07883">
    <property type="entry name" value="Cupin_2"/>
    <property type="match status" value="1"/>
</dbReference>
<protein>
    <submittedName>
        <fullName evidence="8">Cache domain-containing protein</fullName>
    </submittedName>
</protein>
<evidence type="ECO:0000256" key="5">
    <source>
        <dbReference type="ARBA" id="ARBA00023136"/>
    </source>
</evidence>
<keyword evidence="2" id="KW-1003">Cell membrane</keyword>
<dbReference type="InterPro" id="IPR004010">
    <property type="entry name" value="Double_Cache_2"/>
</dbReference>
<feature type="domain" description="Single Cache" evidence="7">
    <location>
        <begin position="307"/>
        <end position="387"/>
    </location>
</feature>
<evidence type="ECO:0000313" key="9">
    <source>
        <dbReference type="Proteomes" id="UP001207228"/>
    </source>
</evidence>
<dbReference type="SUPFAM" id="SSF51182">
    <property type="entry name" value="RmlC-like cupins"/>
    <property type="match status" value="1"/>
</dbReference>
<comment type="caution">
    <text evidence="8">The sequence shown here is derived from an EMBL/GenBank/DDBJ whole genome shotgun (WGS) entry which is preliminary data.</text>
</comment>
<evidence type="ECO:0000256" key="1">
    <source>
        <dbReference type="ARBA" id="ARBA00004651"/>
    </source>
</evidence>
<dbReference type="Gene3D" id="3.30.450.20">
    <property type="entry name" value="PAS domain"/>
    <property type="match status" value="4"/>
</dbReference>